<evidence type="ECO:0000313" key="7">
    <source>
        <dbReference type="EnsemblMetazoa" id="XP_026296670"/>
    </source>
</evidence>
<dbReference type="SUPFAM" id="SSF48652">
    <property type="entry name" value="Tetraspanin"/>
    <property type="match status" value="1"/>
</dbReference>
<feature type="transmembrane region" description="Helical" evidence="6">
    <location>
        <begin position="301"/>
        <end position="323"/>
    </location>
</feature>
<feature type="compositionally biased region" description="Pro residues" evidence="5">
    <location>
        <begin position="746"/>
        <end position="793"/>
    </location>
</feature>
<dbReference type="AlphaFoldDB" id="A0A7M7L7H6"/>
<dbReference type="Pfam" id="PF00335">
    <property type="entry name" value="Tetraspanin"/>
    <property type="match status" value="1"/>
</dbReference>
<keyword evidence="3 6" id="KW-1133">Transmembrane helix</keyword>
<reference evidence="7" key="1">
    <citation type="submission" date="2021-01" db="UniProtKB">
        <authorList>
            <consortium name="EnsemblMetazoa"/>
        </authorList>
    </citation>
    <scope>IDENTIFICATION</scope>
    <source>
        <strain evidence="7">DH4</strain>
    </source>
</reference>
<feature type="region of interest" description="Disordered" evidence="5">
    <location>
        <begin position="223"/>
        <end position="250"/>
    </location>
</feature>
<accession>A0A7M7L7H6</accession>
<keyword evidence="8" id="KW-1185">Reference proteome</keyword>
<dbReference type="GO" id="GO:0016020">
    <property type="term" value="C:membrane"/>
    <property type="evidence" value="ECO:0007669"/>
    <property type="project" value="UniProtKB-SubCell"/>
</dbReference>
<evidence type="ECO:0000256" key="3">
    <source>
        <dbReference type="ARBA" id="ARBA00022989"/>
    </source>
</evidence>
<feature type="compositionally biased region" description="Polar residues" evidence="5">
    <location>
        <begin position="807"/>
        <end position="825"/>
    </location>
</feature>
<evidence type="ECO:0000256" key="6">
    <source>
        <dbReference type="SAM" id="Phobius"/>
    </source>
</evidence>
<reference evidence="9" key="2">
    <citation type="submission" date="2025-04" db="UniProtKB">
        <authorList>
            <consortium name="RefSeq"/>
        </authorList>
    </citation>
    <scope>IDENTIFICATION</scope>
    <source>
        <strain evidence="9">DH4</strain>
        <tissue evidence="9">Whole body</tissue>
    </source>
</reference>
<dbReference type="Gene3D" id="1.10.1450.10">
    <property type="entry name" value="Tetraspanin"/>
    <property type="match status" value="1"/>
</dbReference>
<dbReference type="KEGG" id="ame:102655148"/>
<gene>
    <name evidence="9" type="primary">LOC102655148</name>
</gene>
<feature type="compositionally biased region" description="Low complexity" evidence="5">
    <location>
        <begin position="736"/>
        <end position="745"/>
    </location>
</feature>
<accession>A0A8B8GY34</accession>
<evidence type="ECO:0000256" key="2">
    <source>
        <dbReference type="ARBA" id="ARBA00022692"/>
    </source>
</evidence>
<evidence type="ECO:0000256" key="4">
    <source>
        <dbReference type="ARBA" id="ARBA00023136"/>
    </source>
</evidence>
<proteinExistence type="predicted"/>
<feature type="transmembrane region" description="Helical" evidence="6">
    <location>
        <begin position="138"/>
        <end position="162"/>
    </location>
</feature>
<dbReference type="InterPro" id="IPR018499">
    <property type="entry name" value="Tetraspanin/Peripherin"/>
</dbReference>
<dbReference type="RefSeq" id="XP_026296670.1">
    <property type="nucleotide sequence ID" value="XM_026440885.1"/>
</dbReference>
<name>A0A7M7L7H6_APIME</name>
<evidence type="ECO:0000313" key="9">
    <source>
        <dbReference type="RefSeq" id="XP_026296670.1"/>
    </source>
</evidence>
<feature type="region of interest" description="Disordered" evidence="5">
    <location>
        <begin position="735"/>
        <end position="826"/>
    </location>
</feature>
<dbReference type="Proteomes" id="UP000005203">
    <property type="component" value="Linkage group LG5"/>
</dbReference>
<dbReference type="EnsemblMetazoa" id="XM_026440885">
    <property type="protein sequence ID" value="XP_026296670"/>
    <property type="gene ID" value="LOC102655148"/>
</dbReference>
<feature type="region of interest" description="Disordered" evidence="5">
    <location>
        <begin position="435"/>
        <end position="457"/>
    </location>
</feature>
<comment type="subcellular location">
    <subcellularLocation>
        <location evidence="1">Membrane</location>
        <topology evidence="1">Multi-pass membrane protein</topology>
    </subcellularLocation>
</comment>
<dbReference type="OrthoDB" id="9836210at2759"/>
<keyword evidence="4 6" id="KW-0472">Membrane</keyword>
<dbReference type="PANTHER" id="PTHR48148:SF2">
    <property type="entry name" value="PA14 DOMAIN-CONTAINING PROTEIN"/>
    <property type="match status" value="1"/>
</dbReference>
<feature type="transmembrane region" description="Helical" evidence="6">
    <location>
        <begin position="15"/>
        <end position="39"/>
    </location>
</feature>
<feature type="transmembrane region" description="Helical" evidence="6">
    <location>
        <begin position="84"/>
        <end position="104"/>
    </location>
</feature>
<sequence length="849" mass="96389">MGLVNAVYSWPSVKALYFSVFSMNLAGLIALAFAILWAVRFERGFGDYLNLITPDEFFRIRVTHVRLYVCGLTCRSRRAGDGHVWTGIILSTALCCSPAYILGIKCWLCLRLEPTRTDLGDRHKVDDTADPQDINRLFYFHVVACLLSGFLVAILNATYLILLSGFQQKSRDGLTEAIEKYGIDIAVKARVDAVQTELECCGDTNYEDWFRIPWLKLSMEGPKDVQKGPRLEGQWRSAPEEQEEETSTPVDVPFSCCSNSIPKPCIHHDILSPSAVYDYNPKHLTISTSGCRSKIINRGEVIRIFLTGYLLLLFAYQITLSIFSRLLQTAHSNEMYIGPQKTRYYVWIFFKPEDFPENGIKSKLRLQRKRSRSKISTTFSKSSDEEEISTQRPKSRKSSMKVLTKIRSRISSVKSKSVPVIKSALSSKNFRSKKKFAHRHQLEDMERDEEERPDEERKLLSKTTRSEIVMLKNHLSIFSLLSDDSSLNLPPPPPPPPLSPFIPILDVENESKQTINIVENNISEQFATIVEDKSERIVEMVENESGQISKMVKNENEQIVVRDKSEQIVKIVEEHKSEQIAKVVSSKSLELGKLDYPLQESMVRIPNSGRRIKVLEKFGKIWERIDKGTQHRESGGADILKRNSKINNYLKKSSRVKLSTTDVYDRFRGTLQHTLARRETIQAQKELKKAYNPKVENNPDIKRSHVLAKIRHNIPPSYRLLADFEAHKRPFLQTYPKSSPLSRSFSPPPPPLPSPLSPSPPSPSPATPPPPAPPLPPPLPPPPLPALPPPPSPSNLRLKPIPRRQRQCSICNRPVQQSATSSSESLIEAYENTRRFSSSIRRKAYGPFS</sequence>
<keyword evidence="2 6" id="KW-0812">Transmembrane</keyword>
<feature type="region of interest" description="Disordered" evidence="5">
    <location>
        <begin position="375"/>
        <end position="401"/>
    </location>
</feature>
<evidence type="ECO:0000313" key="8">
    <source>
        <dbReference type="Proteomes" id="UP000005203"/>
    </source>
</evidence>
<dbReference type="PANTHER" id="PTHR48148">
    <property type="entry name" value="KERATINOCYTE PROLINE-RICH PROTEIN"/>
    <property type="match status" value="1"/>
</dbReference>
<dbReference type="InterPro" id="IPR008952">
    <property type="entry name" value="Tetraspanin_EC2_sf"/>
</dbReference>
<evidence type="ECO:0000256" key="1">
    <source>
        <dbReference type="ARBA" id="ARBA00004141"/>
    </source>
</evidence>
<evidence type="ECO:0000256" key="5">
    <source>
        <dbReference type="SAM" id="MobiDB-lite"/>
    </source>
</evidence>
<protein>
    <submittedName>
        <fullName evidence="9">Uncharacterized protein LOC102655148</fullName>
    </submittedName>
</protein>
<dbReference type="GeneID" id="102655148"/>
<organism evidence="7">
    <name type="scientific">Apis mellifera</name>
    <name type="common">Honeybee</name>
    <dbReference type="NCBI Taxonomy" id="7460"/>
    <lineage>
        <taxon>Eukaryota</taxon>
        <taxon>Metazoa</taxon>
        <taxon>Ecdysozoa</taxon>
        <taxon>Arthropoda</taxon>
        <taxon>Hexapoda</taxon>
        <taxon>Insecta</taxon>
        <taxon>Pterygota</taxon>
        <taxon>Neoptera</taxon>
        <taxon>Endopterygota</taxon>
        <taxon>Hymenoptera</taxon>
        <taxon>Apocrita</taxon>
        <taxon>Aculeata</taxon>
        <taxon>Apoidea</taxon>
        <taxon>Anthophila</taxon>
        <taxon>Apidae</taxon>
        <taxon>Apis</taxon>
    </lineage>
</organism>